<accession>A0ABP5JW81</accession>
<evidence type="ECO:0000256" key="1">
    <source>
        <dbReference type="SAM" id="Phobius"/>
    </source>
</evidence>
<proteinExistence type="predicted"/>
<dbReference type="RefSeq" id="WP_129700666.1">
    <property type="nucleotide sequence ID" value="NZ_BAAAQA010000030.1"/>
</dbReference>
<keyword evidence="1" id="KW-0812">Transmembrane</keyword>
<reference evidence="3" key="1">
    <citation type="journal article" date="2019" name="Int. J. Syst. Evol. Microbiol.">
        <title>The Global Catalogue of Microorganisms (GCM) 10K type strain sequencing project: providing services to taxonomists for standard genome sequencing and annotation.</title>
        <authorList>
            <consortium name="The Broad Institute Genomics Platform"/>
            <consortium name="The Broad Institute Genome Sequencing Center for Infectious Disease"/>
            <person name="Wu L."/>
            <person name="Ma J."/>
        </authorList>
    </citation>
    <scope>NUCLEOTIDE SEQUENCE [LARGE SCALE GENOMIC DNA]</scope>
    <source>
        <strain evidence="3">JCM 15914</strain>
    </source>
</reference>
<keyword evidence="1" id="KW-1133">Transmembrane helix</keyword>
<dbReference type="EMBL" id="BAAAQA010000030">
    <property type="protein sequence ID" value="GAA2121937.1"/>
    <property type="molecule type" value="Genomic_DNA"/>
</dbReference>
<evidence type="ECO:0000313" key="3">
    <source>
        <dbReference type="Proteomes" id="UP001500166"/>
    </source>
</evidence>
<protein>
    <recommendedName>
        <fullName evidence="4">DoxX family protein</fullName>
    </recommendedName>
</protein>
<evidence type="ECO:0008006" key="4">
    <source>
        <dbReference type="Google" id="ProtNLM"/>
    </source>
</evidence>
<keyword evidence="3" id="KW-1185">Reference proteome</keyword>
<feature type="transmembrane region" description="Helical" evidence="1">
    <location>
        <begin position="64"/>
        <end position="87"/>
    </location>
</feature>
<gene>
    <name evidence="2" type="ORF">GCM10009824_24680</name>
</gene>
<organism evidence="2 3">
    <name type="scientific">Kocuria atrinae</name>
    <dbReference type="NCBI Taxonomy" id="592377"/>
    <lineage>
        <taxon>Bacteria</taxon>
        <taxon>Bacillati</taxon>
        <taxon>Actinomycetota</taxon>
        <taxon>Actinomycetes</taxon>
        <taxon>Micrococcales</taxon>
        <taxon>Micrococcaceae</taxon>
        <taxon>Kocuria</taxon>
    </lineage>
</organism>
<keyword evidence="1" id="KW-0472">Membrane</keyword>
<sequence>MSAHLHHIPPRAACGLFILNTGFTKRSLDVEGATGLRDQAANAFPVLKRVDPVLFGKLLSGGEILLGAALLAPVVPTWAAAAGLAGFSGALMRVYMKTPGMTREDGIRPAPAGMGIARDVFMLGSALGLLVEELTSRQARRKISGKTVR</sequence>
<comment type="caution">
    <text evidence="2">The sequence shown here is derived from an EMBL/GenBank/DDBJ whole genome shotgun (WGS) entry which is preliminary data.</text>
</comment>
<evidence type="ECO:0000313" key="2">
    <source>
        <dbReference type="EMBL" id="GAA2121937.1"/>
    </source>
</evidence>
<dbReference type="Proteomes" id="UP001500166">
    <property type="component" value="Unassembled WGS sequence"/>
</dbReference>
<name>A0ABP5JW81_9MICC</name>